<dbReference type="GO" id="GO:0003729">
    <property type="term" value="F:mRNA binding"/>
    <property type="evidence" value="ECO:0007669"/>
    <property type="project" value="InterPro"/>
</dbReference>
<evidence type="ECO:0000256" key="2">
    <source>
        <dbReference type="ARBA" id="ARBA00022649"/>
    </source>
</evidence>
<dbReference type="AlphaFoldDB" id="A0A2H0R0Z5"/>
<dbReference type="InterPro" id="IPR038570">
    <property type="entry name" value="HicA_sf"/>
</dbReference>
<dbReference type="GO" id="GO:0016787">
    <property type="term" value="F:hydrolase activity"/>
    <property type="evidence" value="ECO:0007669"/>
    <property type="project" value="UniProtKB-KW"/>
</dbReference>
<reference evidence="8 9" key="1">
    <citation type="submission" date="2017-09" db="EMBL/GenBank/DDBJ databases">
        <title>Depth-based differentiation of microbial function through sediment-hosted aquifers and enrichment of novel symbionts in the deep terrestrial subsurface.</title>
        <authorList>
            <person name="Probst A.J."/>
            <person name="Ladd B."/>
            <person name="Jarett J.K."/>
            <person name="Geller-Mcgrath D.E."/>
            <person name="Sieber C.M."/>
            <person name="Emerson J.B."/>
            <person name="Anantharaman K."/>
            <person name="Thomas B.C."/>
            <person name="Malmstrom R."/>
            <person name="Stieglmeier M."/>
            <person name="Klingl A."/>
            <person name="Woyke T."/>
            <person name="Ryan C.M."/>
            <person name="Banfield J.F."/>
        </authorList>
    </citation>
    <scope>NUCLEOTIDE SEQUENCE [LARGE SCALE GENOMIC DNA]</scope>
    <source>
        <strain evidence="8">CG10_big_fil_rev_8_21_14_0_10_34_34</strain>
    </source>
</reference>
<evidence type="ECO:0000313" key="8">
    <source>
        <dbReference type="EMBL" id="PIR40192.1"/>
    </source>
</evidence>
<evidence type="ECO:0000256" key="3">
    <source>
        <dbReference type="ARBA" id="ARBA00022722"/>
    </source>
</evidence>
<dbReference type="InterPro" id="IPR012933">
    <property type="entry name" value="HicA_mRNA_interferase"/>
</dbReference>
<organism evidence="8 9">
    <name type="scientific">Candidatus Zambryskibacteria bacterium CG10_big_fil_rev_8_21_14_0_10_34_34</name>
    <dbReference type="NCBI Taxonomy" id="1975114"/>
    <lineage>
        <taxon>Bacteria</taxon>
        <taxon>Candidatus Zambryskiibacteriota</taxon>
    </lineage>
</organism>
<keyword evidence="4" id="KW-0255">Endonuclease</keyword>
<keyword evidence="2" id="KW-1277">Toxin-antitoxin system</keyword>
<dbReference type="SUPFAM" id="SSF54786">
    <property type="entry name" value="YcfA/nrd intein domain"/>
    <property type="match status" value="1"/>
</dbReference>
<accession>A0A2H0R0Z5</accession>
<keyword evidence="3" id="KW-0540">Nuclease</keyword>
<keyword evidence="7" id="KW-0346">Stress response</keyword>
<keyword evidence="6" id="KW-0694">RNA-binding</keyword>
<evidence type="ECO:0000256" key="5">
    <source>
        <dbReference type="ARBA" id="ARBA00022801"/>
    </source>
</evidence>
<dbReference type="Gene3D" id="3.30.920.30">
    <property type="entry name" value="Hypothetical protein"/>
    <property type="match status" value="1"/>
</dbReference>
<comment type="similarity">
    <text evidence="1">Belongs to the HicA mRNA interferase family.</text>
</comment>
<name>A0A2H0R0Z5_9BACT</name>
<evidence type="ECO:0000256" key="1">
    <source>
        <dbReference type="ARBA" id="ARBA00006620"/>
    </source>
</evidence>
<protein>
    <recommendedName>
        <fullName evidence="10">Type II toxin-antitoxin system HicA family toxin</fullName>
    </recommendedName>
</protein>
<evidence type="ECO:0008006" key="10">
    <source>
        <dbReference type="Google" id="ProtNLM"/>
    </source>
</evidence>
<keyword evidence="5" id="KW-0378">Hydrolase</keyword>
<comment type="caution">
    <text evidence="8">The sequence shown here is derived from an EMBL/GenBank/DDBJ whole genome shotgun (WGS) entry which is preliminary data.</text>
</comment>
<dbReference type="EMBL" id="PCXM01000020">
    <property type="protein sequence ID" value="PIR40192.1"/>
    <property type="molecule type" value="Genomic_DNA"/>
</dbReference>
<gene>
    <name evidence="8" type="ORF">COV33_01145</name>
</gene>
<evidence type="ECO:0000256" key="6">
    <source>
        <dbReference type="ARBA" id="ARBA00022884"/>
    </source>
</evidence>
<dbReference type="Pfam" id="PF07927">
    <property type="entry name" value="HicA_toxin"/>
    <property type="match status" value="1"/>
</dbReference>
<sequence>MSKLGPILWIKFVRRMRIFGWSGPFQEGKHPYMVKNNISITIPNPHEGDISVDLLARILRQAGISRILWVSKFNVQ</sequence>
<evidence type="ECO:0000256" key="7">
    <source>
        <dbReference type="ARBA" id="ARBA00023016"/>
    </source>
</evidence>
<dbReference type="Proteomes" id="UP000230828">
    <property type="component" value="Unassembled WGS sequence"/>
</dbReference>
<evidence type="ECO:0000256" key="4">
    <source>
        <dbReference type="ARBA" id="ARBA00022759"/>
    </source>
</evidence>
<proteinExistence type="inferred from homology"/>
<dbReference type="GO" id="GO:0004519">
    <property type="term" value="F:endonuclease activity"/>
    <property type="evidence" value="ECO:0007669"/>
    <property type="project" value="UniProtKB-KW"/>
</dbReference>
<evidence type="ECO:0000313" key="9">
    <source>
        <dbReference type="Proteomes" id="UP000230828"/>
    </source>
</evidence>